<evidence type="ECO:0000313" key="1">
    <source>
        <dbReference type="EMBL" id="KAJ8870942.1"/>
    </source>
</evidence>
<proteinExistence type="predicted"/>
<accession>A0ABQ9GG94</accession>
<evidence type="ECO:0000313" key="2">
    <source>
        <dbReference type="Proteomes" id="UP001159363"/>
    </source>
</evidence>
<gene>
    <name evidence="1" type="ORF">PR048_027244</name>
</gene>
<sequence>MPFQQTTDELSDRCVCQKIPPEECSSFCLAGTFQPSSLSRWNVGTFSVCVLCVTLSYWLSVWNDPAPSLPPAPSPPTPYQSVVLPTPLTPHVLLFPSQGECLFLWSRRFLLSHYISQPWYTSEQPDTPGFHDSSAHNFESASSGTIPTCENPELNRPGIEPGSPWWEVSVLIAQPINSTKYLVDSLYFLAQHRDFVYSNTYLFRRTKCTRLANQNEVTPVVIGEQIPCNPSNQESGYEEHSEPAFAILSPHATYHAQTGVIFTLRNVDGGVDPGLQGWRSSVQQRLGQGLPGRSWEQRWP</sequence>
<organism evidence="1 2">
    <name type="scientific">Dryococelus australis</name>
    <dbReference type="NCBI Taxonomy" id="614101"/>
    <lineage>
        <taxon>Eukaryota</taxon>
        <taxon>Metazoa</taxon>
        <taxon>Ecdysozoa</taxon>
        <taxon>Arthropoda</taxon>
        <taxon>Hexapoda</taxon>
        <taxon>Insecta</taxon>
        <taxon>Pterygota</taxon>
        <taxon>Neoptera</taxon>
        <taxon>Polyneoptera</taxon>
        <taxon>Phasmatodea</taxon>
        <taxon>Verophasmatodea</taxon>
        <taxon>Anareolatae</taxon>
        <taxon>Phasmatidae</taxon>
        <taxon>Eurycanthinae</taxon>
        <taxon>Dryococelus</taxon>
    </lineage>
</organism>
<protein>
    <submittedName>
        <fullName evidence="1">Uncharacterized protein</fullName>
    </submittedName>
</protein>
<dbReference type="EMBL" id="JARBHB010000012">
    <property type="protein sequence ID" value="KAJ8870942.1"/>
    <property type="molecule type" value="Genomic_DNA"/>
</dbReference>
<reference evidence="1 2" key="1">
    <citation type="submission" date="2023-02" db="EMBL/GenBank/DDBJ databases">
        <title>LHISI_Scaffold_Assembly.</title>
        <authorList>
            <person name="Stuart O.P."/>
            <person name="Cleave R."/>
            <person name="Magrath M.J.L."/>
            <person name="Mikheyev A.S."/>
        </authorList>
    </citation>
    <scope>NUCLEOTIDE SEQUENCE [LARGE SCALE GENOMIC DNA]</scope>
    <source>
        <strain evidence="1">Daus_M_001</strain>
        <tissue evidence="1">Leg muscle</tissue>
    </source>
</reference>
<dbReference type="Proteomes" id="UP001159363">
    <property type="component" value="Chromosome 11"/>
</dbReference>
<name>A0ABQ9GG94_9NEOP</name>
<keyword evidence="2" id="KW-1185">Reference proteome</keyword>
<comment type="caution">
    <text evidence="1">The sequence shown here is derived from an EMBL/GenBank/DDBJ whole genome shotgun (WGS) entry which is preliminary data.</text>
</comment>